<dbReference type="Proteomes" id="UP000240883">
    <property type="component" value="Unassembled WGS sequence"/>
</dbReference>
<protein>
    <submittedName>
        <fullName evidence="2">Uncharacterized protein</fullName>
    </submittedName>
</protein>
<dbReference type="AlphaFoldDB" id="A0A2T2NWW7"/>
<sequence>MSFVTFRAVVSIDYDLSFFSNERSRKSLVDLLKSHTGGIHQFSLYNASHLHRLWPSSQSLQEGVERLGSQSHQPLHPRPSPGQHNRHPSRAQPSFINNPPSNIVQLTRHPILPDLFDCTQFRAQVRLICNIFGTKMSFLFRIPSKKLPICFACPGRRGFFLFAVERGAPPSLLGPAYTLIMRERVWAGASVTEPSSVSSPASTFFSTLASNPAPILPCPSPSPENPVGPHVSHVSTLIHQSPAPVSVLYHPHTYMFPTNLLCRGDGNPRLSIGSSIYFALIDSSLCVPGLLE</sequence>
<reference evidence="2 3" key="1">
    <citation type="journal article" date="2018" name="Front. Microbiol.">
        <title>Genome-Wide Analysis of Corynespora cassiicola Leaf Fall Disease Putative Effectors.</title>
        <authorList>
            <person name="Lopez D."/>
            <person name="Ribeiro S."/>
            <person name="Label P."/>
            <person name="Fumanal B."/>
            <person name="Venisse J.S."/>
            <person name="Kohler A."/>
            <person name="de Oliveira R.R."/>
            <person name="Labutti K."/>
            <person name="Lipzen A."/>
            <person name="Lail K."/>
            <person name="Bauer D."/>
            <person name="Ohm R.A."/>
            <person name="Barry K.W."/>
            <person name="Spatafora J."/>
            <person name="Grigoriev I.V."/>
            <person name="Martin F.M."/>
            <person name="Pujade-Renaud V."/>
        </authorList>
    </citation>
    <scope>NUCLEOTIDE SEQUENCE [LARGE SCALE GENOMIC DNA]</scope>
    <source>
        <strain evidence="2 3">Philippines</strain>
    </source>
</reference>
<evidence type="ECO:0000313" key="3">
    <source>
        <dbReference type="Proteomes" id="UP000240883"/>
    </source>
</evidence>
<accession>A0A2T2NWW7</accession>
<name>A0A2T2NWW7_CORCC</name>
<dbReference type="EMBL" id="KZ678132">
    <property type="protein sequence ID" value="PSN69859.1"/>
    <property type="molecule type" value="Genomic_DNA"/>
</dbReference>
<proteinExistence type="predicted"/>
<evidence type="ECO:0000256" key="1">
    <source>
        <dbReference type="SAM" id="MobiDB-lite"/>
    </source>
</evidence>
<evidence type="ECO:0000313" key="2">
    <source>
        <dbReference type="EMBL" id="PSN69859.1"/>
    </source>
</evidence>
<gene>
    <name evidence="2" type="ORF">BS50DRAFT_297616</name>
</gene>
<feature type="region of interest" description="Disordered" evidence="1">
    <location>
        <begin position="65"/>
        <end position="95"/>
    </location>
</feature>
<organism evidence="2 3">
    <name type="scientific">Corynespora cassiicola Philippines</name>
    <dbReference type="NCBI Taxonomy" id="1448308"/>
    <lineage>
        <taxon>Eukaryota</taxon>
        <taxon>Fungi</taxon>
        <taxon>Dikarya</taxon>
        <taxon>Ascomycota</taxon>
        <taxon>Pezizomycotina</taxon>
        <taxon>Dothideomycetes</taxon>
        <taxon>Pleosporomycetidae</taxon>
        <taxon>Pleosporales</taxon>
        <taxon>Corynesporascaceae</taxon>
        <taxon>Corynespora</taxon>
    </lineage>
</organism>
<keyword evidence="3" id="KW-1185">Reference proteome</keyword>